<keyword evidence="3" id="KW-1185">Reference proteome</keyword>
<sequence>MEVQSRCACLLLERVYTVQERRRALGGWTHTDNSRRLPSGSTAPNRLSRSRAPRPFGVSRERCCVCGESVHELPARCSRCSRCCSSAEPPCAMQSESMHGGDLFPARLLSRRAWRHDLILIVWRSLADKCERIPSESRACMIYSISCPSDVL</sequence>
<dbReference type="AlphaFoldDB" id="A0A7J6B7I0"/>
<dbReference type="Proteomes" id="UP000593565">
    <property type="component" value="Unassembled WGS sequence"/>
</dbReference>
<gene>
    <name evidence="2" type="ORF">AMELA_G00051320</name>
</gene>
<organism evidence="2 3">
    <name type="scientific">Ameiurus melas</name>
    <name type="common">Black bullhead</name>
    <name type="synonym">Silurus melas</name>
    <dbReference type="NCBI Taxonomy" id="219545"/>
    <lineage>
        <taxon>Eukaryota</taxon>
        <taxon>Metazoa</taxon>
        <taxon>Chordata</taxon>
        <taxon>Craniata</taxon>
        <taxon>Vertebrata</taxon>
        <taxon>Euteleostomi</taxon>
        <taxon>Actinopterygii</taxon>
        <taxon>Neopterygii</taxon>
        <taxon>Teleostei</taxon>
        <taxon>Ostariophysi</taxon>
        <taxon>Siluriformes</taxon>
        <taxon>Ictaluridae</taxon>
        <taxon>Ameiurus</taxon>
    </lineage>
</organism>
<evidence type="ECO:0000256" key="1">
    <source>
        <dbReference type="SAM" id="MobiDB-lite"/>
    </source>
</evidence>
<evidence type="ECO:0000313" key="2">
    <source>
        <dbReference type="EMBL" id="KAF4090397.1"/>
    </source>
</evidence>
<name>A0A7J6B7I0_AMEME</name>
<proteinExistence type="predicted"/>
<feature type="region of interest" description="Disordered" evidence="1">
    <location>
        <begin position="29"/>
        <end position="54"/>
    </location>
</feature>
<protein>
    <submittedName>
        <fullName evidence="2">Uncharacterized protein</fullName>
    </submittedName>
</protein>
<comment type="caution">
    <text evidence="2">The sequence shown here is derived from an EMBL/GenBank/DDBJ whole genome shotgun (WGS) entry which is preliminary data.</text>
</comment>
<reference evidence="2 3" key="1">
    <citation type="submission" date="2020-02" db="EMBL/GenBank/DDBJ databases">
        <title>A chromosome-scale genome assembly of the black bullhead catfish (Ameiurus melas).</title>
        <authorList>
            <person name="Wen M."/>
            <person name="Zham M."/>
            <person name="Cabau C."/>
            <person name="Klopp C."/>
            <person name="Donnadieu C."/>
            <person name="Roques C."/>
            <person name="Bouchez O."/>
            <person name="Lampietro C."/>
            <person name="Jouanno E."/>
            <person name="Herpin A."/>
            <person name="Louis A."/>
            <person name="Berthelot C."/>
            <person name="Parey E."/>
            <person name="Roest-Crollius H."/>
            <person name="Braasch I."/>
            <person name="Postlethwait J."/>
            <person name="Robinson-Rechavi M."/>
            <person name="Echchiki A."/>
            <person name="Begum T."/>
            <person name="Montfort J."/>
            <person name="Schartl M."/>
            <person name="Bobe J."/>
            <person name="Guiguen Y."/>
        </authorList>
    </citation>
    <scope>NUCLEOTIDE SEQUENCE [LARGE SCALE GENOMIC DNA]</scope>
    <source>
        <strain evidence="2">M_S1</strain>
        <tissue evidence="2">Blood</tissue>
    </source>
</reference>
<dbReference type="EMBL" id="JAAGNN010000004">
    <property type="protein sequence ID" value="KAF4090397.1"/>
    <property type="molecule type" value="Genomic_DNA"/>
</dbReference>
<accession>A0A7J6B7I0</accession>
<evidence type="ECO:0000313" key="3">
    <source>
        <dbReference type="Proteomes" id="UP000593565"/>
    </source>
</evidence>